<proteinExistence type="predicted"/>
<sequence>MQFGKGKVVAADVIYRDSKAKPESRVIRFPDRWYTREYPPKESLPDGKPWFLYPGPPNDLTLACGPIELSHPATLKAVLATATVKRPAGTYDKVRTTFYQGRITLGELYKANSAFRVPVNAKPVGEYAKIPVTWKLWLGKDQLVRRCRSSYARPIIVPGMHSDERFRHTEDIRLSSWGTKANIQPPPTDQVATYDDLDPPE</sequence>
<name>A0ABN3CPX9_9ACTN</name>
<dbReference type="RefSeq" id="WP_344483841.1">
    <property type="nucleotide sequence ID" value="NZ_BAAAQX010000020.1"/>
</dbReference>
<organism evidence="2 3">
    <name type="scientific">Nonomuraea monospora</name>
    <dbReference type="NCBI Taxonomy" id="568818"/>
    <lineage>
        <taxon>Bacteria</taxon>
        <taxon>Bacillati</taxon>
        <taxon>Actinomycetota</taxon>
        <taxon>Actinomycetes</taxon>
        <taxon>Streptosporangiales</taxon>
        <taxon>Streptosporangiaceae</taxon>
        <taxon>Nonomuraea</taxon>
    </lineage>
</organism>
<reference evidence="2 3" key="1">
    <citation type="journal article" date="2019" name="Int. J. Syst. Evol. Microbiol.">
        <title>The Global Catalogue of Microorganisms (GCM) 10K type strain sequencing project: providing services to taxonomists for standard genome sequencing and annotation.</title>
        <authorList>
            <consortium name="The Broad Institute Genomics Platform"/>
            <consortium name="The Broad Institute Genome Sequencing Center for Infectious Disease"/>
            <person name="Wu L."/>
            <person name="Ma J."/>
        </authorList>
    </citation>
    <scope>NUCLEOTIDE SEQUENCE [LARGE SCALE GENOMIC DNA]</scope>
    <source>
        <strain evidence="2 3">JCM 16114</strain>
    </source>
</reference>
<comment type="caution">
    <text evidence="2">The sequence shown here is derived from an EMBL/GenBank/DDBJ whole genome shotgun (WGS) entry which is preliminary data.</text>
</comment>
<protein>
    <submittedName>
        <fullName evidence="2">Uncharacterized protein</fullName>
    </submittedName>
</protein>
<feature type="region of interest" description="Disordered" evidence="1">
    <location>
        <begin position="177"/>
        <end position="201"/>
    </location>
</feature>
<keyword evidence="3" id="KW-1185">Reference proteome</keyword>
<dbReference type="EMBL" id="BAAAQX010000020">
    <property type="protein sequence ID" value="GAA2211376.1"/>
    <property type="molecule type" value="Genomic_DNA"/>
</dbReference>
<evidence type="ECO:0000313" key="2">
    <source>
        <dbReference type="EMBL" id="GAA2211376.1"/>
    </source>
</evidence>
<dbReference type="Proteomes" id="UP001499843">
    <property type="component" value="Unassembled WGS sequence"/>
</dbReference>
<evidence type="ECO:0000313" key="3">
    <source>
        <dbReference type="Proteomes" id="UP001499843"/>
    </source>
</evidence>
<accession>A0ABN3CPX9</accession>
<evidence type="ECO:0000256" key="1">
    <source>
        <dbReference type="SAM" id="MobiDB-lite"/>
    </source>
</evidence>
<gene>
    <name evidence="2" type="ORF">GCM10009850_068350</name>
</gene>